<gene>
    <name evidence="2" type="ORF">WN55_09762</name>
</gene>
<organism evidence="2 3">
    <name type="scientific">Dufourea novaeangliae</name>
    <name type="common">Sweat bee</name>
    <dbReference type="NCBI Taxonomy" id="178035"/>
    <lineage>
        <taxon>Eukaryota</taxon>
        <taxon>Metazoa</taxon>
        <taxon>Ecdysozoa</taxon>
        <taxon>Arthropoda</taxon>
        <taxon>Hexapoda</taxon>
        <taxon>Insecta</taxon>
        <taxon>Pterygota</taxon>
        <taxon>Neoptera</taxon>
        <taxon>Endopterygota</taxon>
        <taxon>Hymenoptera</taxon>
        <taxon>Apocrita</taxon>
        <taxon>Aculeata</taxon>
        <taxon>Apoidea</taxon>
        <taxon>Anthophila</taxon>
        <taxon>Halictidae</taxon>
        <taxon>Rophitinae</taxon>
        <taxon>Dufourea</taxon>
    </lineage>
</organism>
<feature type="non-terminal residue" evidence="2">
    <location>
        <position position="1"/>
    </location>
</feature>
<feature type="region of interest" description="Disordered" evidence="1">
    <location>
        <begin position="44"/>
        <end position="70"/>
    </location>
</feature>
<protein>
    <submittedName>
        <fullName evidence="2">Uncharacterized protein</fullName>
    </submittedName>
</protein>
<dbReference type="EMBL" id="KQ434783">
    <property type="protein sequence ID" value="KZC04963.1"/>
    <property type="molecule type" value="Genomic_DNA"/>
</dbReference>
<sequence>DSRHDQRRRDALIPRRKGLLGIRVASFVGIGRVVIESTRPATVQRNTPPAFISRGDTPPSTTRPRKPRQE</sequence>
<evidence type="ECO:0000256" key="1">
    <source>
        <dbReference type="SAM" id="MobiDB-lite"/>
    </source>
</evidence>
<keyword evidence="3" id="KW-1185">Reference proteome</keyword>
<name>A0A154NZB4_DUFNO</name>
<dbReference type="Proteomes" id="UP000076502">
    <property type="component" value="Unassembled WGS sequence"/>
</dbReference>
<proteinExistence type="predicted"/>
<dbReference type="AlphaFoldDB" id="A0A154NZB4"/>
<evidence type="ECO:0000313" key="3">
    <source>
        <dbReference type="Proteomes" id="UP000076502"/>
    </source>
</evidence>
<accession>A0A154NZB4</accession>
<evidence type="ECO:0000313" key="2">
    <source>
        <dbReference type="EMBL" id="KZC04963.1"/>
    </source>
</evidence>
<reference evidence="2 3" key="1">
    <citation type="submission" date="2015-07" db="EMBL/GenBank/DDBJ databases">
        <title>The genome of Dufourea novaeangliae.</title>
        <authorList>
            <person name="Pan H."/>
            <person name="Kapheim K."/>
        </authorList>
    </citation>
    <scope>NUCLEOTIDE SEQUENCE [LARGE SCALE GENOMIC DNA]</scope>
    <source>
        <strain evidence="2">0120121106</strain>
        <tissue evidence="2">Whole body</tissue>
    </source>
</reference>